<evidence type="ECO:0000259" key="2">
    <source>
        <dbReference type="SMART" id="SM00858"/>
    </source>
</evidence>
<feature type="domain" description="SAF" evidence="2">
    <location>
        <begin position="44"/>
        <end position="104"/>
    </location>
</feature>
<organism evidence="3 4">
    <name type="scientific">Polaromonas aquatica</name>
    <dbReference type="NCBI Taxonomy" id="332657"/>
    <lineage>
        <taxon>Bacteria</taxon>
        <taxon>Pseudomonadati</taxon>
        <taxon>Pseudomonadota</taxon>
        <taxon>Betaproteobacteria</taxon>
        <taxon>Burkholderiales</taxon>
        <taxon>Comamonadaceae</taxon>
        <taxon>Polaromonas</taxon>
    </lineage>
</organism>
<dbReference type="EMBL" id="JBHSRS010000005">
    <property type="protein sequence ID" value="MFC6280288.1"/>
    <property type="molecule type" value="Genomic_DNA"/>
</dbReference>
<proteinExistence type="predicted"/>
<dbReference type="Pfam" id="PF16976">
    <property type="entry name" value="RcpC"/>
    <property type="match status" value="1"/>
</dbReference>
<dbReference type="RefSeq" id="WP_371434622.1">
    <property type="nucleotide sequence ID" value="NZ_JBHSRS010000005.1"/>
</dbReference>
<dbReference type="InterPro" id="IPR017592">
    <property type="entry name" value="Pilus_assmbl_Flp-typ_CpaB"/>
</dbReference>
<sequence>MVNLGKIIAAVLVLAGLALGIYAWTLSRQPVLSGPPPVAAKPSYAVVVANKPLPAGQAIKAEDLRIEQLPMQPTDAFHDPQLVAGRVPIMDMGAGSPIVDQQLASGLSIKIAEGERAVAVKVDESVGVGHKVRPGDFVDVFFVLKRDGNEIDSSQARLLLSRKRVLAYGASSVDGVQKDPGQASGGGARTAILAVPVEEVNPLVLGEANGRLLLALRNPKDTAEPDPKTMASWMQTASPASRKPSATEPLAASDRAATGTALATLAGRTQAVSPTVRAVVAQRVNARSGSTLAATSGAASVEVIRGGKQEIVTY</sequence>
<evidence type="ECO:0000256" key="1">
    <source>
        <dbReference type="SAM" id="MobiDB-lite"/>
    </source>
</evidence>
<accession>A0ABW1TTM7</accession>
<gene>
    <name evidence="3" type="primary">cpaB</name>
    <name evidence="3" type="ORF">ACFQND_03455</name>
</gene>
<evidence type="ECO:0000313" key="4">
    <source>
        <dbReference type="Proteomes" id="UP001596270"/>
    </source>
</evidence>
<name>A0ABW1TTM7_9BURK</name>
<dbReference type="Proteomes" id="UP001596270">
    <property type="component" value="Unassembled WGS sequence"/>
</dbReference>
<comment type="caution">
    <text evidence="3">The sequence shown here is derived from an EMBL/GenBank/DDBJ whole genome shotgun (WGS) entry which is preliminary data.</text>
</comment>
<keyword evidence="4" id="KW-1185">Reference proteome</keyword>
<evidence type="ECO:0000313" key="3">
    <source>
        <dbReference type="EMBL" id="MFC6280288.1"/>
    </source>
</evidence>
<dbReference type="InterPro" id="IPR013974">
    <property type="entry name" value="SAF"/>
</dbReference>
<dbReference type="SMART" id="SM00858">
    <property type="entry name" value="SAF"/>
    <property type="match status" value="1"/>
</dbReference>
<dbReference type="NCBIfam" id="TIGR03177">
    <property type="entry name" value="pilus_cpaB"/>
    <property type="match status" value="1"/>
</dbReference>
<dbReference type="Gene3D" id="3.90.1210.10">
    <property type="entry name" value="Antifreeze-like/N-acetylneuraminic acid synthase C-terminal domain"/>
    <property type="match status" value="1"/>
</dbReference>
<dbReference type="CDD" id="cd11614">
    <property type="entry name" value="SAF_CpaB_FlgA_like"/>
    <property type="match status" value="1"/>
</dbReference>
<protein>
    <submittedName>
        <fullName evidence="3">Flp pilus assembly protein CpaB</fullName>
    </submittedName>
</protein>
<dbReference type="Pfam" id="PF08666">
    <property type="entry name" value="SAF"/>
    <property type="match status" value="1"/>
</dbReference>
<feature type="region of interest" description="Disordered" evidence="1">
    <location>
        <begin position="219"/>
        <end position="250"/>
    </location>
</feature>
<reference evidence="4" key="1">
    <citation type="journal article" date="2019" name="Int. J. Syst. Evol. Microbiol.">
        <title>The Global Catalogue of Microorganisms (GCM) 10K type strain sequencing project: providing services to taxonomists for standard genome sequencing and annotation.</title>
        <authorList>
            <consortium name="The Broad Institute Genomics Platform"/>
            <consortium name="The Broad Institute Genome Sequencing Center for Infectious Disease"/>
            <person name="Wu L."/>
            <person name="Ma J."/>
        </authorList>
    </citation>
    <scope>NUCLEOTIDE SEQUENCE [LARGE SCALE GENOMIC DNA]</scope>
    <source>
        <strain evidence="4">CCUG 39402</strain>
    </source>
</reference>
<dbReference type="InterPro" id="IPR031571">
    <property type="entry name" value="RcpC_dom"/>
</dbReference>